<keyword evidence="7" id="KW-1015">Disulfide bond</keyword>
<dbReference type="InterPro" id="IPR001254">
    <property type="entry name" value="Trypsin_dom"/>
</dbReference>
<evidence type="ECO:0000313" key="14">
    <source>
        <dbReference type="Proteomes" id="UP001652700"/>
    </source>
</evidence>
<keyword evidence="14" id="KW-1185">Reference proteome</keyword>
<keyword evidence="11" id="KW-1133">Transmembrane helix</keyword>
<dbReference type="Proteomes" id="UP001652700">
    <property type="component" value="Unplaced"/>
</dbReference>
<dbReference type="GO" id="GO:0006508">
    <property type="term" value="P:proteolysis"/>
    <property type="evidence" value="ECO:0007669"/>
    <property type="project" value="UniProtKB-KW"/>
</dbReference>
<protein>
    <recommendedName>
        <fullName evidence="9">limulus clotting factor C</fullName>
        <ecNumber evidence="9">3.4.21.84</ecNumber>
    </recommendedName>
</protein>
<dbReference type="FunCoup" id="A0A6P7FEI5">
    <property type="interactions" value="53"/>
</dbReference>
<reference evidence="13" key="2">
    <citation type="submission" date="2025-05" db="UniProtKB">
        <authorList>
            <consortium name="EnsemblMetazoa"/>
        </authorList>
    </citation>
    <scope>IDENTIFICATION</scope>
</reference>
<dbReference type="InterPro" id="IPR001314">
    <property type="entry name" value="Peptidase_S1A"/>
</dbReference>
<organism evidence="15">
    <name type="scientific">Diabrotica virgifera virgifera</name>
    <name type="common">western corn rootworm</name>
    <dbReference type="NCBI Taxonomy" id="50390"/>
    <lineage>
        <taxon>Eukaryota</taxon>
        <taxon>Metazoa</taxon>
        <taxon>Ecdysozoa</taxon>
        <taxon>Arthropoda</taxon>
        <taxon>Hexapoda</taxon>
        <taxon>Insecta</taxon>
        <taxon>Pterygota</taxon>
        <taxon>Neoptera</taxon>
        <taxon>Endopterygota</taxon>
        <taxon>Coleoptera</taxon>
        <taxon>Polyphaga</taxon>
        <taxon>Cucujiformia</taxon>
        <taxon>Chrysomeloidea</taxon>
        <taxon>Chrysomelidae</taxon>
        <taxon>Galerucinae</taxon>
        <taxon>Diabroticina</taxon>
        <taxon>Diabroticites</taxon>
        <taxon>Diabrotica</taxon>
    </lineage>
</organism>
<dbReference type="PROSITE" id="PS50240">
    <property type="entry name" value="TRYPSIN_DOM"/>
    <property type="match status" value="1"/>
</dbReference>
<dbReference type="PANTHER" id="PTHR24252">
    <property type="entry name" value="ACROSIN-RELATED"/>
    <property type="match status" value="1"/>
</dbReference>
<dbReference type="PROSITE" id="PS00135">
    <property type="entry name" value="TRYPSIN_SER"/>
    <property type="match status" value="1"/>
</dbReference>
<dbReference type="SUPFAM" id="SSF50494">
    <property type="entry name" value="Trypsin-like serine proteases"/>
    <property type="match status" value="1"/>
</dbReference>
<gene>
    <name evidence="15" type="primary">LOC114329502</name>
</gene>
<dbReference type="EC" id="3.4.21.84" evidence="9"/>
<dbReference type="AlphaFoldDB" id="A0A6P7FEI5"/>
<evidence type="ECO:0000259" key="12">
    <source>
        <dbReference type="PROSITE" id="PS50240"/>
    </source>
</evidence>
<evidence type="ECO:0000256" key="10">
    <source>
        <dbReference type="RuleBase" id="RU363034"/>
    </source>
</evidence>
<evidence type="ECO:0000256" key="8">
    <source>
        <dbReference type="ARBA" id="ARBA00052079"/>
    </source>
</evidence>
<evidence type="ECO:0000313" key="13">
    <source>
        <dbReference type="EnsemblMetazoa" id="XP_028134434.1"/>
    </source>
</evidence>
<evidence type="ECO:0000313" key="15">
    <source>
        <dbReference type="RefSeq" id="XP_028134434.1"/>
    </source>
</evidence>
<dbReference type="PRINTS" id="PR00722">
    <property type="entry name" value="CHYMOTRYPSIN"/>
</dbReference>
<sequence length="365" mass="40393">MAMSPSHGAATLSKPLSLLLKTLSPAQRCEMIAIIVGGHIQQTASIDKRRNVSSAMGTPTTTTSSIVLLLLLFALPMVLQVLGSMSTLRQECGRSVRRSRQPRAEVLGRIINGKQSIRGAWPWQVSLQLLHPQFGFLGHWCGGVMISSEWLLTAAHCINNDLFNLPLAALWTAVVGEWDREVEEYSEQRIPVEEVILHERFHNFQHDIALMKLSRPVKFTKESRVRAVCLPSTRLLSNQTDLCYATGWGRASEDGMLSIRLLESRVPVHDNAVCRKKYGHAVHIKSGHLCAGHLDGSSGTCVGDSGGPLQCAMQDGRWILAGITSFGSGCAKPGFPDVYTRLSYYLPWIKSKTRSLRRTGRERKI</sequence>
<dbReference type="PANTHER" id="PTHR24252:SF7">
    <property type="entry name" value="HYALIN"/>
    <property type="match status" value="1"/>
</dbReference>
<keyword evidence="3" id="KW-0732">Signal</keyword>
<comment type="catalytic activity">
    <reaction evidence="8">
        <text>Selective cleavage of 103-Arg-|-Ser-104 and 124-Ile-|-Ile-125 bonds in Limulus clotting factor B to form activated factor B. Cleavage of -Pro-Arg-|-Xaa- bonds in synthetic substrates.</text>
        <dbReference type="EC" id="3.4.21.84"/>
    </reaction>
</comment>
<keyword evidence="2 10" id="KW-0645">Protease</keyword>
<dbReference type="EnsemblMetazoa" id="XM_028278633.2">
    <property type="protein sequence ID" value="XP_028134434.1"/>
    <property type="gene ID" value="LOC114329502"/>
</dbReference>
<dbReference type="GO" id="GO:0004252">
    <property type="term" value="F:serine-type endopeptidase activity"/>
    <property type="evidence" value="ECO:0007669"/>
    <property type="project" value="InterPro"/>
</dbReference>
<dbReference type="SMART" id="SM00020">
    <property type="entry name" value="Tryp_SPc"/>
    <property type="match status" value="1"/>
</dbReference>
<dbReference type="Gene3D" id="2.40.10.10">
    <property type="entry name" value="Trypsin-like serine proteases"/>
    <property type="match status" value="1"/>
</dbReference>
<name>A0A6P7FEI5_DIAVI</name>
<dbReference type="InterPro" id="IPR033116">
    <property type="entry name" value="TRYPSIN_SER"/>
</dbReference>
<keyword evidence="11" id="KW-0472">Membrane</keyword>
<dbReference type="RefSeq" id="XP_028134434.1">
    <property type="nucleotide sequence ID" value="XM_028278633.1"/>
</dbReference>
<keyword evidence="4 10" id="KW-0378">Hydrolase</keyword>
<evidence type="ECO:0000256" key="6">
    <source>
        <dbReference type="ARBA" id="ARBA00022825"/>
    </source>
</evidence>
<evidence type="ECO:0000256" key="9">
    <source>
        <dbReference type="ARBA" id="ARBA00066707"/>
    </source>
</evidence>
<dbReference type="InterPro" id="IPR043504">
    <property type="entry name" value="Peptidase_S1_PA_chymotrypsin"/>
</dbReference>
<feature type="transmembrane region" description="Helical" evidence="11">
    <location>
        <begin position="66"/>
        <end position="88"/>
    </location>
</feature>
<keyword evidence="6 10" id="KW-0720">Serine protease</keyword>
<evidence type="ECO:0000256" key="2">
    <source>
        <dbReference type="ARBA" id="ARBA00022670"/>
    </source>
</evidence>
<evidence type="ECO:0000256" key="4">
    <source>
        <dbReference type="ARBA" id="ARBA00022801"/>
    </source>
</evidence>
<feature type="domain" description="Peptidase S1" evidence="12">
    <location>
        <begin position="110"/>
        <end position="354"/>
    </location>
</feature>
<evidence type="ECO:0000256" key="3">
    <source>
        <dbReference type="ARBA" id="ARBA00022729"/>
    </source>
</evidence>
<dbReference type="PROSITE" id="PS00134">
    <property type="entry name" value="TRYPSIN_HIS"/>
    <property type="match status" value="1"/>
</dbReference>
<dbReference type="GeneID" id="114329502"/>
<dbReference type="KEGG" id="dvv:114329502"/>
<evidence type="ECO:0000256" key="7">
    <source>
        <dbReference type="ARBA" id="ARBA00023157"/>
    </source>
</evidence>
<dbReference type="CDD" id="cd00190">
    <property type="entry name" value="Tryp_SPc"/>
    <property type="match status" value="1"/>
</dbReference>
<proteinExistence type="predicted"/>
<evidence type="ECO:0000256" key="5">
    <source>
        <dbReference type="ARBA" id="ARBA00022820"/>
    </source>
</evidence>
<dbReference type="Pfam" id="PF00089">
    <property type="entry name" value="Trypsin"/>
    <property type="match status" value="1"/>
</dbReference>
<dbReference type="InterPro" id="IPR018114">
    <property type="entry name" value="TRYPSIN_HIS"/>
</dbReference>
<dbReference type="OrthoDB" id="7863416at2759"/>
<evidence type="ECO:0000256" key="11">
    <source>
        <dbReference type="SAM" id="Phobius"/>
    </source>
</evidence>
<dbReference type="FunFam" id="2.40.10.10:FF:000120">
    <property type="entry name" value="Putative serine protease"/>
    <property type="match status" value="1"/>
</dbReference>
<dbReference type="InParanoid" id="A0A6P7FEI5"/>
<keyword evidence="1" id="KW-0768">Sushi</keyword>
<dbReference type="InterPro" id="IPR009003">
    <property type="entry name" value="Peptidase_S1_PA"/>
</dbReference>
<evidence type="ECO:0000256" key="1">
    <source>
        <dbReference type="ARBA" id="ARBA00022659"/>
    </source>
</evidence>
<reference evidence="15" key="1">
    <citation type="submission" date="2025-04" db="UniProtKB">
        <authorList>
            <consortium name="RefSeq"/>
        </authorList>
    </citation>
    <scope>IDENTIFICATION</scope>
    <source>
        <tissue evidence="15">Whole insect</tissue>
    </source>
</reference>
<keyword evidence="11" id="KW-0812">Transmembrane</keyword>
<dbReference type="GO" id="GO:0042381">
    <property type="term" value="P:hemolymph coagulation"/>
    <property type="evidence" value="ECO:0007669"/>
    <property type="project" value="UniProtKB-KW"/>
</dbReference>
<accession>A0A6P7FEI5</accession>
<keyword evidence="5" id="KW-0353">Hemolymph clotting</keyword>